<protein>
    <submittedName>
        <fullName evidence="2">Uncharacterized protein</fullName>
    </submittedName>
</protein>
<sequence>MPAGRRGRTTVDPENEARVLGWLAGMWTAMMMALLAQ</sequence>
<keyword evidence="3" id="KW-1185">Reference proteome</keyword>
<dbReference type="RefSeq" id="YP_009792713.1">
    <property type="nucleotide sequence ID" value="NC_047861.1"/>
</dbReference>
<keyword evidence="1" id="KW-0472">Membrane</keyword>
<dbReference type="KEGG" id="vg:54982921"/>
<dbReference type="GeneID" id="54982921"/>
<dbReference type="Proteomes" id="UP000228765">
    <property type="component" value="Segment"/>
</dbReference>
<dbReference type="EMBL" id="MF663786">
    <property type="protein sequence ID" value="ATI15665.1"/>
    <property type="molecule type" value="Genomic_DNA"/>
</dbReference>
<name>A0A291L9X1_9CAUD</name>
<proteinExistence type="predicted"/>
<evidence type="ECO:0000313" key="2">
    <source>
        <dbReference type="EMBL" id="ATI15665.1"/>
    </source>
</evidence>
<evidence type="ECO:0000256" key="1">
    <source>
        <dbReference type="SAM" id="Phobius"/>
    </source>
</evidence>
<organism evidence="2 3">
    <name type="scientific">Bordetella phage vB_BbrM_PHB04</name>
    <dbReference type="NCBI Taxonomy" id="2029657"/>
    <lineage>
        <taxon>Viruses</taxon>
        <taxon>Duplodnaviria</taxon>
        <taxon>Heunggongvirae</taxon>
        <taxon>Uroviricota</taxon>
        <taxon>Caudoviricetes</taxon>
        <taxon>Phabquatrovirus</taxon>
        <taxon>Phabquatrovirus PHB04</taxon>
    </lineage>
</organism>
<keyword evidence="1" id="KW-0812">Transmembrane</keyword>
<accession>A0A291L9X1</accession>
<feature type="transmembrane region" description="Helical" evidence="1">
    <location>
        <begin position="20"/>
        <end position="36"/>
    </location>
</feature>
<evidence type="ECO:0000313" key="3">
    <source>
        <dbReference type="Proteomes" id="UP000228765"/>
    </source>
</evidence>
<reference evidence="2 3" key="1">
    <citation type="submission" date="2017-08" db="EMBL/GenBank/DDBJ databases">
        <title>Complete genome sequence of a novel bacteriophage infecting Bordetella bronchiseptica.</title>
        <authorList>
            <person name="Chen Y."/>
            <person name="Song J."/>
            <person name="Wu B."/>
        </authorList>
    </citation>
    <scope>NUCLEOTIDE SEQUENCE [LARGE SCALE GENOMIC DNA]</scope>
</reference>
<keyword evidence="1" id="KW-1133">Transmembrane helix</keyword>